<accession>A0AAW4VXY6</accession>
<feature type="transmembrane region" description="Helical" evidence="1">
    <location>
        <begin position="6"/>
        <end position="24"/>
    </location>
</feature>
<comment type="caution">
    <text evidence="2">The sequence shown here is derived from an EMBL/GenBank/DDBJ whole genome shotgun (WGS) entry which is preliminary data.</text>
</comment>
<sequence length="57" mass="6350">MEYIKLFVVFELGALCGAVIMCMLQGGRYIMATTSIWAVKYSLKDVLDYASNPIVLV</sequence>
<dbReference type="GeneID" id="77472087"/>
<dbReference type="RefSeq" id="WP_155522380.1">
    <property type="nucleotide sequence ID" value="NZ_DBGCOW010000099.1"/>
</dbReference>
<keyword evidence="1" id="KW-0472">Membrane</keyword>
<protein>
    <submittedName>
        <fullName evidence="2">Uncharacterized protein</fullName>
    </submittedName>
</protein>
<evidence type="ECO:0000313" key="2">
    <source>
        <dbReference type="EMBL" id="MCB8609982.1"/>
    </source>
</evidence>
<organism evidence="2 3">
    <name type="scientific">Faecalibacillus faecis</name>
    <dbReference type="NCBI Taxonomy" id="1982628"/>
    <lineage>
        <taxon>Bacteria</taxon>
        <taxon>Bacillati</taxon>
        <taxon>Bacillota</taxon>
        <taxon>Erysipelotrichia</taxon>
        <taxon>Erysipelotrichales</taxon>
        <taxon>Coprobacillaceae</taxon>
        <taxon>Faecalibacillus</taxon>
    </lineage>
</organism>
<reference evidence="2" key="1">
    <citation type="submission" date="2021-10" db="EMBL/GenBank/DDBJ databases">
        <title>Collection of gut derived symbiotic bacterial strains cultured from healthy donors.</title>
        <authorList>
            <person name="Lin H."/>
            <person name="Littmann E."/>
            <person name="Kohout C."/>
            <person name="Pamer E.G."/>
        </authorList>
    </citation>
    <scope>NUCLEOTIDE SEQUENCE</scope>
    <source>
        <strain evidence="2">DFI.4.48</strain>
    </source>
</reference>
<dbReference type="AlphaFoldDB" id="A0AAW4VXY6"/>
<keyword evidence="1" id="KW-1133">Transmembrane helix</keyword>
<evidence type="ECO:0000256" key="1">
    <source>
        <dbReference type="SAM" id="Phobius"/>
    </source>
</evidence>
<evidence type="ECO:0000313" key="3">
    <source>
        <dbReference type="Proteomes" id="UP001198439"/>
    </source>
</evidence>
<gene>
    <name evidence="2" type="ORF">LJD69_05175</name>
</gene>
<proteinExistence type="predicted"/>
<dbReference type="EMBL" id="JAJDKZ010000010">
    <property type="protein sequence ID" value="MCB8609982.1"/>
    <property type="molecule type" value="Genomic_DNA"/>
</dbReference>
<keyword evidence="1" id="KW-0812">Transmembrane</keyword>
<dbReference type="Proteomes" id="UP001198439">
    <property type="component" value="Unassembled WGS sequence"/>
</dbReference>
<name>A0AAW4VXY6_9FIRM</name>